<accession>A0A9P6W102</accession>
<evidence type="ECO:0000256" key="11">
    <source>
        <dbReference type="ARBA" id="ARBA00023136"/>
    </source>
</evidence>
<dbReference type="PANTHER" id="PTHR11384">
    <property type="entry name" value="ATP-BINDING CASSETTE, SUB-FAMILY D MEMBER"/>
    <property type="match status" value="1"/>
</dbReference>
<dbReference type="GO" id="GO:0012505">
    <property type="term" value="C:endomembrane system"/>
    <property type="evidence" value="ECO:0007669"/>
    <property type="project" value="UniProtKB-SubCell"/>
</dbReference>
<dbReference type="GO" id="GO:0042760">
    <property type="term" value="P:very long-chain fatty acid catabolic process"/>
    <property type="evidence" value="ECO:0007669"/>
    <property type="project" value="TreeGrafter"/>
</dbReference>
<evidence type="ECO:0000256" key="3">
    <source>
        <dbReference type="ARBA" id="ARBA00008575"/>
    </source>
</evidence>
<evidence type="ECO:0000256" key="1">
    <source>
        <dbReference type="ARBA" id="ARBA00004127"/>
    </source>
</evidence>
<evidence type="ECO:0000256" key="10">
    <source>
        <dbReference type="ARBA" id="ARBA00022989"/>
    </source>
</evidence>
<dbReference type="SUPFAM" id="SSF90123">
    <property type="entry name" value="ABC transporter transmembrane region"/>
    <property type="match status" value="1"/>
</dbReference>
<evidence type="ECO:0000256" key="12">
    <source>
        <dbReference type="ARBA" id="ARBA00023140"/>
    </source>
</evidence>
<dbReference type="FunFam" id="3.40.50.300:FF:000800">
    <property type="entry name" value="ATP-binding cassette sub-family D member 1"/>
    <property type="match status" value="1"/>
</dbReference>
<keyword evidence="6" id="KW-0547">Nucleotide-binding</keyword>
<dbReference type="CDD" id="cd03223">
    <property type="entry name" value="ABCD_peroxisomal_ALDP"/>
    <property type="match status" value="1"/>
</dbReference>
<evidence type="ECO:0000256" key="5">
    <source>
        <dbReference type="ARBA" id="ARBA00022692"/>
    </source>
</evidence>
<keyword evidence="5 14" id="KW-0812">Transmembrane</keyword>
<evidence type="ECO:0000259" key="15">
    <source>
        <dbReference type="PROSITE" id="PS50893"/>
    </source>
</evidence>
<dbReference type="OrthoDB" id="422637at2759"/>
<evidence type="ECO:0000256" key="13">
    <source>
        <dbReference type="SAM" id="MobiDB-lite"/>
    </source>
</evidence>
<gene>
    <name evidence="17" type="ORF">C6P46_005029</name>
</gene>
<dbReference type="InterPro" id="IPR036640">
    <property type="entry name" value="ABC1_TM_sf"/>
</dbReference>
<evidence type="ECO:0000256" key="6">
    <source>
        <dbReference type="ARBA" id="ARBA00022741"/>
    </source>
</evidence>
<feature type="domain" description="ABC transmembrane type-1" evidence="16">
    <location>
        <begin position="170"/>
        <end position="399"/>
    </location>
</feature>
<evidence type="ECO:0008006" key="19">
    <source>
        <dbReference type="Google" id="ProtNLM"/>
    </source>
</evidence>
<comment type="subcellular location">
    <subcellularLocation>
        <location evidence="1">Endomembrane system</location>
        <topology evidence="1">Multi-pass membrane protein</topology>
    </subcellularLocation>
    <subcellularLocation>
        <location evidence="2">Peroxisome</location>
    </subcellularLocation>
</comment>
<keyword evidence="7" id="KW-0378">Hydrolase</keyword>
<evidence type="ECO:0000313" key="18">
    <source>
        <dbReference type="Proteomes" id="UP000777482"/>
    </source>
</evidence>
<keyword evidence="11 14" id="KW-0472">Membrane</keyword>
<proteinExistence type="inferred from homology"/>
<dbReference type="Gene3D" id="3.40.50.300">
    <property type="entry name" value="P-loop containing nucleotide triphosphate hydrolases"/>
    <property type="match status" value="1"/>
</dbReference>
<keyword evidence="12" id="KW-0576">Peroxisome</keyword>
<feature type="transmembrane region" description="Helical" evidence="14">
    <location>
        <begin position="209"/>
        <end position="229"/>
    </location>
</feature>
<dbReference type="InterPro" id="IPR011527">
    <property type="entry name" value="ABC1_TM_dom"/>
</dbReference>
<feature type="domain" description="ABC transporter" evidence="15">
    <location>
        <begin position="548"/>
        <end position="780"/>
    </location>
</feature>
<protein>
    <recommendedName>
        <fullName evidence="19">ABC transporter domain-containing protein</fullName>
    </recommendedName>
</protein>
<comment type="caution">
    <text evidence="17">The sequence shown here is derived from an EMBL/GenBank/DDBJ whole genome shotgun (WGS) entry which is preliminary data.</text>
</comment>
<comment type="similarity">
    <text evidence="3">Belongs to the ABC transporter superfamily. ABCD family. Peroxisomal fatty acyl CoA transporter (TC 3.A.1.203) subfamily.</text>
</comment>
<dbReference type="Pfam" id="PF00005">
    <property type="entry name" value="ABC_tran"/>
    <property type="match status" value="1"/>
</dbReference>
<evidence type="ECO:0000256" key="14">
    <source>
        <dbReference type="SAM" id="Phobius"/>
    </source>
</evidence>
<dbReference type="AlphaFoldDB" id="A0A9P6W102"/>
<feature type="region of interest" description="Disordered" evidence="13">
    <location>
        <begin position="68"/>
        <end position="128"/>
    </location>
</feature>
<dbReference type="InterPro" id="IPR027417">
    <property type="entry name" value="P-loop_NTPase"/>
</dbReference>
<organism evidence="17 18">
    <name type="scientific">Rhodotorula mucilaginosa</name>
    <name type="common">Yeast</name>
    <name type="synonym">Rhodotorula rubra</name>
    <dbReference type="NCBI Taxonomy" id="5537"/>
    <lineage>
        <taxon>Eukaryota</taxon>
        <taxon>Fungi</taxon>
        <taxon>Dikarya</taxon>
        <taxon>Basidiomycota</taxon>
        <taxon>Pucciniomycotina</taxon>
        <taxon>Microbotryomycetes</taxon>
        <taxon>Sporidiobolales</taxon>
        <taxon>Sporidiobolaceae</taxon>
        <taxon>Rhodotorula</taxon>
    </lineage>
</organism>
<evidence type="ECO:0000256" key="9">
    <source>
        <dbReference type="ARBA" id="ARBA00022967"/>
    </source>
</evidence>
<keyword evidence="4" id="KW-0813">Transport</keyword>
<evidence type="ECO:0000256" key="7">
    <source>
        <dbReference type="ARBA" id="ARBA00022801"/>
    </source>
</evidence>
<dbReference type="PROSITE" id="PS50929">
    <property type="entry name" value="ABC_TM1F"/>
    <property type="match status" value="1"/>
</dbReference>
<dbReference type="EMBL" id="PUHQ01000051">
    <property type="protein sequence ID" value="KAG0659670.1"/>
    <property type="molecule type" value="Genomic_DNA"/>
</dbReference>
<evidence type="ECO:0000256" key="2">
    <source>
        <dbReference type="ARBA" id="ARBA00004275"/>
    </source>
</evidence>
<feature type="compositionally biased region" description="Polar residues" evidence="13">
    <location>
        <begin position="113"/>
        <end position="128"/>
    </location>
</feature>
<dbReference type="GO" id="GO:0016887">
    <property type="term" value="F:ATP hydrolysis activity"/>
    <property type="evidence" value="ECO:0007669"/>
    <property type="project" value="InterPro"/>
</dbReference>
<dbReference type="InterPro" id="IPR003593">
    <property type="entry name" value="AAA+_ATPase"/>
</dbReference>
<reference evidence="17 18" key="1">
    <citation type="submission" date="2020-11" db="EMBL/GenBank/DDBJ databases">
        <title>Kefir isolates.</title>
        <authorList>
            <person name="Marcisauskas S."/>
            <person name="Kim Y."/>
            <person name="Blasche S."/>
        </authorList>
    </citation>
    <scope>NUCLEOTIDE SEQUENCE [LARGE SCALE GENOMIC DNA]</scope>
    <source>
        <strain evidence="17 18">KR</strain>
    </source>
</reference>
<keyword evidence="10 14" id="KW-1133">Transmembrane helix</keyword>
<dbReference type="GO" id="GO:0005524">
    <property type="term" value="F:ATP binding"/>
    <property type="evidence" value="ECO:0007669"/>
    <property type="project" value="UniProtKB-KW"/>
</dbReference>
<dbReference type="Gene3D" id="1.20.1560.10">
    <property type="entry name" value="ABC transporter type 1, transmembrane domain"/>
    <property type="match status" value="1"/>
</dbReference>
<feature type="compositionally biased region" description="Polar residues" evidence="13">
    <location>
        <begin position="73"/>
        <end position="84"/>
    </location>
</feature>
<dbReference type="GO" id="GO:0005324">
    <property type="term" value="F:long-chain fatty acid transmembrane transporter activity"/>
    <property type="evidence" value="ECO:0007669"/>
    <property type="project" value="TreeGrafter"/>
</dbReference>
<dbReference type="InterPro" id="IPR017871">
    <property type="entry name" value="ABC_transporter-like_CS"/>
</dbReference>
<keyword evidence="8" id="KW-0067">ATP-binding</keyword>
<evidence type="ECO:0000256" key="8">
    <source>
        <dbReference type="ARBA" id="ARBA00022840"/>
    </source>
</evidence>
<keyword evidence="18" id="KW-1185">Reference proteome</keyword>
<evidence type="ECO:0000313" key="17">
    <source>
        <dbReference type="EMBL" id="KAG0659670.1"/>
    </source>
</evidence>
<evidence type="ECO:0000256" key="4">
    <source>
        <dbReference type="ARBA" id="ARBA00022448"/>
    </source>
</evidence>
<name>A0A9P6W102_RHOMI</name>
<sequence length="810" mass="90203">MAPAQSTLRRGAVEQYARPLIAHYLAHRRRYSNLLMVAFSAYVLQNVRVQTYAGLTGSASAKKKAKASASAQGAPSQTLQTMSQGADEVKGGAATTGSTKSRSKRRGPRVEVGQSSRRAQRTTPPSQYRTPDPEVWLYMLQVDAVFWQRLSRLLRIVLPSYRSKEASLLLLHTFFLVARTALSLYIASLDGAIVSALVRAQPRVFFLRILTWIAIAIPATYTNSMLTYLQSKLAIAYRTRLTKKVHEDYLEGSTFYALGNLDDRIKNADQLIVVDIQKFSNSLAEIYGNIAKPVLDVIIYNAKLSQNVGAEGLIALTAIVQVSAALLKWATPPFGRYAAEEQRLEGEYRFSHTRLVEHAEEVAFLRGSQTEKNLIERGYFALLKHINRILRMRMVYSIVEESIVKWFWGSLGLCVCAVPVFGARLFGGGRGGLGGVLASVDFGSRTEGELGNPAPLSPVEAMTPPSRPFGADKFPLERQRLMSTYRDLSELSGYTARVSELLDTMEDVKAGRYQKKLVGGGSTAGRTVGKDDEVAENAKMLQGRGKVIQSENEIVFDRVPIVTPNGDVLIKSLSFYVKPGQHLLVVGGNGTGKSSLFRILGGLWPIYGGTVTKPPASEFTYIPQRPYLSLGTLRDQIIYPHSRAQMHARGVTDSDLVRILRLLDLEAIVEREGGWDTQREWRDALSGGDKQRLAMARLFYHRPKYAILDECTSAVTLEVEQTFYERATELGITLLTVSHRPSLWKYHKYILQLLGGGEYAFGPLDWEKRLALQEEKQSLEQKLAEVSVWETRLAELLSEAEAREARKENV</sequence>
<evidence type="ECO:0000259" key="16">
    <source>
        <dbReference type="PROSITE" id="PS50929"/>
    </source>
</evidence>
<dbReference type="PANTHER" id="PTHR11384:SF69">
    <property type="entry name" value="PEROXISOMAL LONG-CHAIN FATTY ACID IMPORT PROTEIN 1"/>
    <property type="match status" value="1"/>
</dbReference>
<dbReference type="SMART" id="SM00382">
    <property type="entry name" value="AAA"/>
    <property type="match status" value="1"/>
</dbReference>
<dbReference type="InterPro" id="IPR050835">
    <property type="entry name" value="ABC_transporter_sub-D"/>
</dbReference>
<dbReference type="GO" id="GO:0005778">
    <property type="term" value="C:peroxisomal membrane"/>
    <property type="evidence" value="ECO:0007669"/>
    <property type="project" value="TreeGrafter"/>
</dbReference>
<dbReference type="GO" id="GO:0007031">
    <property type="term" value="P:peroxisome organization"/>
    <property type="evidence" value="ECO:0007669"/>
    <property type="project" value="TreeGrafter"/>
</dbReference>
<dbReference type="Proteomes" id="UP000777482">
    <property type="component" value="Unassembled WGS sequence"/>
</dbReference>
<dbReference type="SUPFAM" id="SSF52540">
    <property type="entry name" value="P-loop containing nucleoside triphosphate hydrolases"/>
    <property type="match status" value="1"/>
</dbReference>
<dbReference type="GO" id="GO:0140359">
    <property type="term" value="F:ABC-type transporter activity"/>
    <property type="evidence" value="ECO:0007669"/>
    <property type="project" value="InterPro"/>
</dbReference>
<dbReference type="PROSITE" id="PS00211">
    <property type="entry name" value="ABC_TRANSPORTER_1"/>
    <property type="match status" value="1"/>
</dbReference>
<dbReference type="Pfam" id="PF06472">
    <property type="entry name" value="ABC_membrane_2"/>
    <property type="match status" value="1"/>
</dbReference>
<dbReference type="GO" id="GO:0006635">
    <property type="term" value="P:fatty acid beta-oxidation"/>
    <property type="evidence" value="ECO:0007669"/>
    <property type="project" value="TreeGrafter"/>
</dbReference>
<feature type="region of interest" description="Disordered" evidence="13">
    <location>
        <begin position="449"/>
        <end position="469"/>
    </location>
</feature>
<dbReference type="InterPro" id="IPR003439">
    <property type="entry name" value="ABC_transporter-like_ATP-bd"/>
</dbReference>
<keyword evidence="9" id="KW-1278">Translocase</keyword>
<dbReference type="PROSITE" id="PS50893">
    <property type="entry name" value="ABC_TRANSPORTER_2"/>
    <property type="match status" value="1"/>
</dbReference>
<dbReference type="GO" id="GO:0015910">
    <property type="term" value="P:long-chain fatty acid import into peroxisome"/>
    <property type="evidence" value="ECO:0007669"/>
    <property type="project" value="TreeGrafter"/>
</dbReference>
<feature type="transmembrane region" description="Helical" evidence="14">
    <location>
        <begin position="168"/>
        <end position="189"/>
    </location>
</feature>